<feature type="non-terminal residue" evidence="1">
    <location>
        <position position="85"/>
    </location>
</feature>
<feature type="non-terminal residue" evidence="1">
    <location>
        <position position="1"/>
    </location>
</feature>
<gene>
    <name evidence="1" type="ORF">VP01_10575g1</name>
</gene>
<evidence type="ECO:0000313" key="2">
    <source>
        <dbReference type="Proteomes" id="UP000037035"/>
    </source>
</evidence>
<evidence type="ECO:0000313" key="1">
    <source>
        <dbReference type="EMBL" id="KNZ64187.1"/>
    </source>
</evidence>
<sequence>SRIYSKLDTEQSTCTLHESSKQSTTCNHNWHHGQHKRNELNYLSQNPLINGYHYYDFKKRSGVIIYSISLTLVCDVNKKFTSYLA</sequence>
<proteinExistence type="predicted"/>
<dbReference type="Proteomes" id="UP000037035">
    <property type="component" value="Unassembled WGS sequence"/>
</dbReference>
<dbReference type="EMBL" id="LAVV01000638">
    <property type="protein sequence ID" value="KNZ64187.1"/>
    <property type="molecule type" value="Genomic_DNA"/>
</dbReference>
<dbReference type="AlphaFoldDB" id="A0A0L6VU95"/>
<name>A0A0L6VU95_9BASI</name>
<organism evidence="1 2">
    <name type="scientific">Puccinia sorghi</name>
    <dbReference type="NCBI Taxonomy" id="27349"/>
    <lineage>
        <taxon>Eukaryota</taxon>
        <taxon>Fungi</taxon>
        <taxon>Dikarya</taxon>
        <taxon>Basidiomycota</taxon>
        <taxon>Pucciniomycotina</taxon>
        <taxon>Pucciniomycetes</taxon>
        <taxon>Pucciniales</taxon>
        <taxon>Pucciniaceae</taxon>
        <taxon>Puccinia</taxon>
    </lineage>
</organism>
<keyword evidence="2" id="KW-1185">Reference proteome</keyword>
<accession>A0A0L6VU95</accession>
<reference evidence="1 2" key="1">
    <citation type="submission" date="2015-08" db="EMBL/GenBank/DDBJ databases">
        <title>Next Generation Sequencing and Analysis of the Genome of Puccinia sorghi L Schw, the Causal Agent of Maize Common Rust.</title>
        <authorList>
            <person name="Rochi L."/>
            <person name="Burguener G."/>
            <person name="Darino M."/>
            <person name="Turjanski A."/>
            <person name="Kreff E."/>
            <person name="Dieguez M.J."/>
            <person name="Sacco F."/>
        </authorList>
    </citation>
    <scope>NUCLEOTIDE SEQUENCE [LARGE SCALE GENOMIC DNA]</scope>
    <source>
        <strain evidence="1 2">RO10H11247</strain>
    </source>
</reference>
<protein>
    <submittedName>
        <fullName evidence="1">Uncharacterized protein</fullName>
    </submittedName>
</protein>
<comment type="caution">
    <text evidence="1">The sequence shown here is derived from an EMBL/GenBank/DDBJ whole genome shotgun (WGS) entry which is preliminary data.</text>
</comment>
<dbReference type="VEuPathDB" id="FungiDB:VP01_10575g1"/>